<feature type="compositionally biased region" description="Basic and acidic residues" evidence="1">
    <location>
        <begin position="275"/>
        <end position="290"/>
    </location>
</feature>
<gene>
    <name evidence="2" type="ORF">VTK73DRAFT_1996</name>
</gene>
<feature type="compositionally biased region" description="Basic and acidic residues" evidence="1">
    <location>
        <begin position="142"/>
        <end position="152"/>
    </location>
</feature>
<reference evidence="2 3" key="1">
    <citation type="journal article" date="2024" name="Commun. Biol.">
        <title>Comparative genomic analysis of thermophilic fungi reveals convergent evolutionary adaptations and gene losses.</title>
        <authorList>
            <person name="Steindorff A.S."/>
            <person name="Aguilar-Pontes M.V."/>
            <person name="Robinson A.J."/>
            <person name="Andreopoulos B."/>
            <person name="LaButti K."/>
            <person name="Kuo A."/>
            <person name="Mondo S."/>
            <person name="Riley R."/>
            <person name="Otillar R."/>
            <person name="Haridas S."/>
            <person name="Lipzen A."/>
            <person name="Grimwood J."/>
            <person name="Schmutz J."/>
            <person name="Clum A."/>
            <person name="Reid I.D."/>
            <person name="Moisan M.C."/>
            <person name="Butler G."/>
            <person name="Nguyen T.T.M."/>
            <person name="Dewar K."/>
            <person name="Conant G."/>
            <person name="Drula E."/>
            <person name="Henrissat B."/>
            <person name="Hansel C."/>
            <person name="Singer S."/>
            <person name="Hutchinson M.I."/>
            <person name="de Vries R.P."/>
            <person name="Natvig D.O."/>
            <person name="Powell A.J."/>
            <person name="Tsang A."/>
            <person name="Grigoriev I.V."/>
        </authorList>
    </citation>
    <scope>NUCLEOTIDE SEQUENCE [LARGE SCALE GENOMIC DNA]</scope>
    <source>
        <strain evidence="2 3">ATCC 24622</strain>
    </source>
</reference>
<dbReference type="EMBL" id="JAZHXJ010001521">
    <property type="protein sequence ID" value="KAL1844706.1"/>
    <property type="molecule type" value="Genomic_DNA"/>
</dbReference>
<accession>A0ABR3VSU3</accession>
<name>A0ABR3VSU3_9PEZI</name>
<sequence>MRGWGSRWSGRTPVCAPRLREAGVRDIPQLRLSGRVAWPAIPRYRAAGDHASRRAPKMRSDCKAGKRVVFFPRPPIQTHARTHTHSHTHTHTHTLTHTHSHTHTHTHTMETPWGVGTLTVHGPQNGGRKRPWPGPLFVRQSPRRDAVRQRQWREPRSLFRGAAKRGQGSRWRASFLPSSAFLSGSSRPSGRIQPAWKNGSDPPALPRGREWPAERGQLSQGWHESRLPYVARLECVCDDPTELLRRAIPGLSFSGKGQESATAAQLTLFGSLEDVPGRDGSEENGGHPDSKGMMGGGSFLAYYRRTRTRGVDGGVLCGEHAHRARSWNGRL</sequence>
<dbReference type="Proteomes" id="UP001586593">
    <property type="component" value="Unassembled WGS sequence"/>
</dbReference>
<keyword evidence="3" id="KW-1185">Reference proteome</keyword>
<evidence type="ECO:0000313" key="3">
    <source>
        <dbReference type="Proteomes" id="UP001586593"/>
    </source>
</evidence>
<evidence type="ECO:0000256" key="1">
    <source>
        <dbReference type="SAM" id="MobiDB-lite"/>
    </source>
</evidence>
<feature type="region of interest" description="Disordered" evidence="1">
    <location>
        <begin position="273"/>
        <end position="295"/>
    </location>
</feature>
<protein>
    <submittedName>
        <fullName evidence="2">Uncharacterized protein</fullName>
    </submittedName>
</protein>
<proteinExistence type="predicted"/>
<feature type="region of interest" description="Disordered" evidence="1">
    <location>
        <begin position="182"/>
        <end position="218"/>
    </location>
</feature>
<feature type="compositionally biased region" description="Basic residues" evidence="1">
    <location>
        <begin position="80"/>
        <end position="106"/>
    </location>
</feature>
<comment type="caution">
    <text evidence="2">The sequence shown here is derived from an EMBL/GenBank/DDBJ whole genome shotgun (WGS) entry which is preliminary data.</text>
</comment>
<feature type="region of interest" description="Disordered" evidence="1">
    <location>
        <begin position="79"/>
        <end position="152"/>
    </location>
</feature>
<organism evidence="2 3">
    <name type="scientific">Phialemonium thermophilum</name>
    <dbReference type="NCBI Taxonomy" id="223376"/>
    <lineage>
        <taxon>Eukaryota</taxon>
        <taxon>Fungi</taxon>
        <taxon>Dikarya</taxon>
        <taxon>Ascomycota</taxon>
        <taxon>Pezizomycotina</taxon>
        <taxon>Sordariomycetes</taxon>
        <taxon>Sordariomycetidae</taxon>
        <taxon>Cephalothecales</taxon>
        <taxon>Cephalothecaceae</taxon>
        <taxon>Phialemonium</taxon>
    </lineage>
</organism>
<evidence type="ECO:0000313" key="2">
    <source>
        <dbReference type="EMBL" id="KAL1844706.1"/>
    </source>
</evidence>